<dbReference type="Proteomes" id="UP000035740">
    <property type="component" value="Unassembled WGS sequence"/>
</dbReference>
<evidence type="ECO:0000313" key="1">
    <source>
        <dbReference type="EMBL" id="KMS95073.1"/>
    </source>
</evidence>
<protein>
    <submittedName>
        <fullName evidence="1">Uncharacterized protein</fullName>
    </submittedName>
</protein>
<reference evidence="1 2" key="1">
    <citation type="journal article" date="2014" name="Nature">
        <title>The genome of the recently domesticated crop plant sugar beet (Beta vulgaris).</title>
        <authorList>
            <person name="Dohm J.C."/>
            <person name="Minoche A.E."/>
            <person name="Holtgrawe D."/>
            <person name="Capella-Gutierrez S."/>
            <person name="Zakrzewski F."/>
            <person name="Tafer H."/>
            <person name="Rupp O."/>
            <person name="Sorensen T.R."/>
            <person name="Stracke R."/>
            <person name="Reinhardt R."/>
            <person name="Goesmann A."/>
            <person name="Kraft T."/>
            <person name="Schulz B."/>
            <person name="Stadler P.F."/>
            <person name="Schmidt T."/>
            <person name="Gabaldon T."/>
            <person name="Lehrach H."/>
            <person name="Weisshaar B."/>
            <person name="Himmelbauer H."/>
        </authorList>
    </citation>
    <scope>NUCLEOTIDE SEQUENCE [LARGE SCALE GENOMIC DNA]</scope>
    <source>
        <tissue evidence="1">Taproot</tissue>
    </source>
</reference>
<dbReference type="EMBL" id="KQ090564">
    <property type="protein sequence ID" value="KMS95073.1"/>
    <property type="molecule type" value="Genomic_DNA"/>
</dbReference>
<evidence type="ECO:0000313" key="2">
    <source>
        <dbReference type="Proteomes" id="UP000035740"/>
    </source>
</evidence>
<proteinExistence type="predicted"/>
<sequence length="286" mass="33265">MTTPLIINVSPFYFDNFLLSASKQTKDDIHNGNKIVQAMCDFIGANGMTSNFRLIYLSCDFRYRLMFRDNNNFIQWINLTPSNHVSFLSTLPESKLVSLYPISTTFEMLGFNLFEYNYQVGVDIEVYYCWEQRLNSSTKILQLRVQQEQTPKRPIGQTTIPCSGYGWYLLGYNVLDDTMRLFNKLEFVSYFNVNFWHSFPETSAATRLRDRFLSGFGIRATNVSTPGKVLHGLQLRMDQYGSPPYNVQLFLGSVLHYNKDFYGKKIMVYYCWTGDCLELDMKIGIN</sequence>
<dbReference type="AlphaFoldDB" id="A0A0J8B5C1"/>
<name>A0A0J8B5C1_BETVV</name>
<accession>A0A0J8B5C1</accession>
<gene>
    <name evidence="1" type="ORF">BVRB_012710</name>
</gene>
<keyword evidence="2" id="KW-1185">Reference proteome</keyword>
<organism evidence="1 2">
    <name type="scientific">Beta vulgaris subsp. vulgaris</name>
    <name type="common">Beet</name>
    <dbReference type="NCBI Taxonomy" id="3555"/>
    <lineage>
        <taxon>Eukaryota</taxon>
        <taxon>Viridiplantae</taxon>
        <taxon>Streptophyta</taxon>
        <taxon>Embryophyta</taxon>
        <taxon>Tracheophyta</taxon>
        <taxon>Spermatophyta</taxon>
        <taxon>Magnoliopsida</taxon>
        <taxon>eudicotyledons</taxon>
        <taxon>Gunneridae</taxon>
        <taxon>Pentapetalae</taxon>
        <taxon>Caryophyllales</taxon>
        <taxon>Chenopodiaceae</taxon>
        <taxon>Betoideae</taxon>
        <taxon>Beta</taxon>
    </lineage>
</organism>
<dbReference type="Gramene" id="KMS95073">
    <property type="protein sequence ID" value="KMS95073"/>
    <property type="gene ID" value="BVRB_012710"/>
</dbReference>